<evidence type="ECO:0000313" key="3">
    <source>
        <dbReference type="EMBL" id="TDP91945.1"/>
    </source>
</evidence>
<dbReference type="PROSITE" id="PS00639">
    <property type="entry name" value="THIOL_PROTEASE_HIS"/>
    <property type="match status" value="1"/>
</dbReference>
<dbReference type="AlphaFoldDB" id="A0A4R6S049"/>
<keyword evidence="4" id="KW-1185">Reference proteome</keyword>
<sequence>MTSPRPHQIGRFGWVPDLPDARDHLYAAPRIAVAELPDKVDLRDGMSKAYDQGRIGSCTANAIGAAFQFALNKQKLPDFMPSRLFIYYNERAMEGSVPYDSGAMIRDGVKSLRKLGVCTEDEWPYDDTPPEFDGGTWPEGAKAGTMPGKDCYKSALGNRATSYQRVTPVLSEMQGCLADGYPFVFGFSVYSSFMSEEVAHSGVVPMPKSDEQLLGGHAVLAVGYDAKTQRFLVRNSWGIRWGQDGYFTMPFSYLTTRGLASDFWTIRVVT</sequence>
<dbReference type="SMART" id="SM00645">
    <property type="entry name" value="Pept_C1"/>
    <property type="match status" value="1"/>
</dbReference>
<dbReference type="RefSeq" id="WP_133853512.1">
    <property type="nucleotide sequence ID" value="NZ_SNXZ01000008.1"/>
</dbReference>
<gene>
    <name evidence="3" type="ORF">EV186_108156</name>
</gene>
<dbReference type="PANTHER" id="PTHR12411">
    <property type="entry name" value="CYSTEINE PROTEASE FAMILY C1-RELATED"/>
    <property type="match status" value="1"/>
</dbReference>
<reference evidence="3 4" key="1">
    <citation type="submission" date="2019-03" db="EMBL/GenBank/DDBJ databases">
        <title>Genomic Encyclopedia of Type Strains, Phase IV (KMG-IV): sequencing the most valuable type-strain genomes for metagenomic binning, comparative biology and taxonomic classification.</title>
        <authorList>
            <person name="Goeker M."/>
        </authorList>
    </citation>
    <scope>NUCLEOTIDE SEQUENCE [LARGE SCALE GENOMIC DNA]</scope>
    <source>
        <strain evidence="3 4">DSM 45361</strain>
    </source>
</reference>
<dbReference type="InterPro" id="IPR025660">
    <property type="entry name" value="Pept_his_AS"/>
</dbReference>
<accession>A0A4R6S049</accession>
<feature type="domain" description="Peptidase C1A papain C-terminal" evidence="2">
    <location>
        <begin position="36"/>
        <end position="255"/>
    </location>
</feature>
<dbReference type="InterPro" id="IPR013128">
    <property type="entry name" value="Peptidase_C1A"/>
</dbReference>
<name>A0A4R6S049_LABRH</name>
<organism evidence="3 4">
    <name type="scientific">Labedaea rhizosphaerae</name>
    <dbReference type="NCBI Taxonomy" id="598644"/>
    <lineage>
        <taxon>Bacteria</taxon>
        <taxon>Bacillati</taxon>
        <taxon>Actinomycetota</taxon>
        <taxon>Actinomycetes</taxon>
        <taxon>Pseudonocardiales</taxon>
        <taxon>Pseudonocardiaceae</taxon>
        <taxon>Labedaea</taxon>
    </lineage>
</organism>
<dbReference type="Pfam" id="PF00112">
    <property type="entry name" value="Peptidase_C1"/>
    <property type="match status" value="1"/>
</dbReference>
<comment type="similarity">
    <text evidence="1">Belongs to the peptidase C1 family.</text>
</comment>
<dbReference type="GO" id="GO:0006508">
    <property type="term" value="P:proteolysis"/>
    <property type="evidence" value="ECO:0007669"/>
    <property type="project" value="InterPro"/>
</dbReference>
<evidence type="ECO:0000313" key="4">
    <source>
        <dbReference type="Proteomes" id="UP000295444"/>
    </source>
</evidence>
<dbReference type="OrthoDB" id="5289073at2"/>
<dbReference type="Gene3D" id="3.90.70.10">
    <property type="entry name" value="Cysteine proteinases"/>
    <property type="match status" value="1"/>
</dbReference>
<proteinExistence type="inferred from homology"/>
<evidence type="ECO:0000259" key="2">
    <source>
        <dbReference type="SMART" id="SM00645"/>
    </source>
</evidence>
<dbReference type="InterPro" id="IPR000668">
    <property type="entry name" value="Peptidase_C1A_C"/>
</dbReference>
<dbReference type="Proteomes" id="UP000295444">
    <property type="component" value="Unassembled WGS sequence"/>
</dbReference>
<dbReference type="InterPro" id="IPR038765">
    <property type="entry name" value="Papain-like_cys_pep_sf"/>
</dbReference>
<protein>
    <submittedName>
        <fullName evidence="3">Xylellain</fullName>
    </submittedName>
</protein>
<dbReference type="CDD" id="cd02619">
    <property type="entry name" value="Peptidase_C1"/>
    <property type="match status" value="1"/>
</dbReference>
<comment type="caution">
    <text evidence="3">The sequence shown here is derived from an EMBL/GenBank/DDBJ whole genome shotgun (WGS) entry which is preliminary data.</text>
</comment>
<dbReference type="EMBL" id="SNXZ01000008">
    <property type="protein sequence ID" value="TDP91945.1"/>
    <property type="molecule type" value="Genomic_DNA"/>
</dbReference>
<dbReference type="GO" id="GO:0008234">
    <property type="term" value="F:cysteine-type peptidase activity"/>
    <property type="evidence" value="ECO:0007669"/>
    <property type="project" value="InterPro"/>
</dbReference>
<evidence type="ECO:0000256" key="1">
    <source>
        <dbReference type="ARBA" id="ARBA00008455"/>
    </source>
</evidence>
<dbReference type="SUPFAM" id="SSF54001">
    <property type="entry name" value="Cysteine proteinases"/>
    <property type="match status" value="1"/>
</dbReference>